<keyword evidence="4" id="KW-1185">Reference proteome</keyword>
<sequence length="396" mass="43436">MKGDALSRYQARYARLGAGPLAVGELLEVVGDVLRRSDRLGTDGVEEALKGLDRPEVEAWLRQQKPQALQPLLLRAAEESMEVALGEEGEEAELWRTSALEGLAARDRAASAARALATWELLKGPLDGDALAARERFLGGLGHLDTALRSRARWFIPLNAERRAERDLLDPVERPGAWWFSARAGCDDLVASWTGRPMKDPEHLKDCASCRADRADTAVVDSPPRRHLTDDELWRLDSGEMGREERERVEAHTAGCGECAQAVLALEEGDAAIDEALELDEDGAQAPRAARDSRADVARRPGAARLPEHREVLEERRDFRVVLVRERQRVRLLVQPLGTRAVTAAVFLSPGRPSLKPTQGPEGLSFDLSTALATGAHAAHLTVQAGQETLERDFAF</sequence>
<evidence type="ECO:0000259" key="2">
    <source>
        <dbReference type="Pfam" id="PF13490"/>
    </source>
</evidence>
<reference evidence="3 4" key="1">
    <citation type="submission" date="2020-05" db="EMBL/GenBank/DDBJ databases">
        <authorList>
            <person name="Whitworth D."/>
        </authorList>
    </citation>
    <scope>NUCLEOTIDE SEQUENCE [LARGE SCALE GENOMIC DNA]</scope>
    <source>
        <strain evidence="3 4">AB043B</strain>
    </source>
</reference>
<evidence type="ECO:0000313" key="4">
    <source>
        <dbReference type="Proteomes" id="UP000563426"/>
    </source>
</evidence>
<comment type="caution">
    <text evidence="3">The sequence shown here is derived from an EMBL/GenBank/DDBJ whole genome shotgun (WGS) entry which is preliminary data.</text>
</comment>
<proteinExistence type="predicted"/>
<dbReference type="Pfam" id="PF13490">
    <property type="entry name" value="zf-HC2"/>
    <property type="match status" value="1"/>
</dbReference>
<accession>A0A3A8HXN5</accession>
<feature type="compositionally biased region" description="Basic and acidic residues" evidence="1">
    <location>
        <begin position="289"/>
        <end position="299"/>
    </location>
</feature>
<dbReference type="InterPro" id="IPR027383">
    <property type="entry name" value="Znf_put"/>
</dbReference>
<dbReference type="RefSeq" id="WP_120528619.1">
    <property type="nucleotide sequence ID" value="NZ_JABFJV010000422.1"/>
</dbReference>
<dbReference type="EMBL" id="JABFJV010000422">
    <property type="protein sequence ID" value="NOK39147.1"/>
    <property type="molecule type" value="Genomic_DNA"/>
</dbReference>
<gene>
    <name evidence="3" type="ORF">HMI49_38825</name>
</gene>
<dbReference type="AlphaFoldDB" id="A0A3A8HXN5"/>
<name>A0A3A8HXN5_9BACT</name>
<organism evidence="3 4">
    <name type="scientific">Corallococcus exercitus</name>
    <dbReference type="NCBI Taxonomy" id="2316736"/>
    <lineage>
        <taxon>Bacteria</taxon>
        <taxon>Pseudomonadati</taxon>
        <taxon>Myxococcota</taxon>
        <taxon>Myxococcia</taxon>
        <taxon>Myxococcales</taxon>
        <taxon>Cystobacterineae</taxon>
        <taxon>Myxococcaceae</taxon>
        <taxon>Corallococcus</taxon>
    </lineage>
</organism>
<protein>
    <recommendedName>
        <fullName evidence="2">Putative zinc-finger domain-containing protein</fullName>
    </recommendedName>
</protein>
<feature type="region of interest" description="Disordered" evidence="1">
    <location>
        <begin position="281"/>
        <end position="302"/>
    </location>
</feature>
<dbReference type="OrthoDB" id="5492653at2"/>
<dbReference type="Proteomes" id="UP000563426">
    <property type="component" value="Unassembled WGS sequence"/>
</dbReference>
<evidence type="ECO:0000256" key="1">
    <source>
        <dbReference type="SAM" id="MobiDB-lite"/>
    </source>
</evidence>
<evidence type="ECO:0000313" key="3">
    <source>
        <dbReference type="EMBL" id="NOK39147.1"/>
    </source>
</evidence>
<feature type="domain" description="Putative zinc-finger" evidence="2">
    <location>
        <begin position="239"/>
        <end position="260"/>
    </location>
</feature>